<dbReference type="InterPro" id="IPR026024">
    <property type="entry name" value="Chemotaxis_MeTrfase_CheR"/>
</dbReference>
<name>A0AAU7X9C3_9HYPH</name>
<dbReference type="EMBL" id="CP158568">
    <property type="protein sequence ID" value="XBY44683.1"/>
    <property type="molecule type" value="Genomic_DNA"/>
</dbReference>
<gene>
    <name evidence="8" type="ORF">ABS361_22260</name>
</gene>
<accession>A0AAU7X9C3</accession>
<dbReference type="InterPro" id="IPR000780">
    <property type="entry name" value="CheR_MeTrfase"/>
</dbReference>
<evidence type="ECO:0000259" key="7">
    <source>
        <dbReference type="PROSITE" id="PS50123"/>
    </source>
</evidence>
<dbReference type="InterPro" id="IPR029063">
    <property type="entry name" value="SAM-dependent_MTases_sf"/>
</dbReference>
<proteinExistence type="predicted"/>
<dbReference type="PIRSF" id="PIRSF000410">
    <property type="entry name" value="CheR"/>
    <property type="match status" value="1"/>
</dbReference>
<dbReference type="KEGG" id="mflg:ABS361_22260"/>
<dbReference type="InterPro" id="IPR022642">
    <property type="entry name" value="CheR_C"/>
</dbReference>
<reference evidence="8" key="1">
    <citation type="submission" date="2024-06" db="EMBL/GenBank/DDBJ databases">
        <title>Methylostella associata gen. nov., sp. nov., a novel Ancalomicrobiaceae-affiliated facultatively methylotrophic bacteria that feed on methanotrophs of the genus Methylococcus.</title>
        <authorList>
            <person name="Saltykova V."/>
            <person name="Danilova O.V."/>
            <person name="Oshkin I.Y."/>
            <person name="Belova S.E."/>
            <person name="Pimenov N.V."/>
            <person name="Dedysh S.N."/>
        </authorList>
    </citation>
    <scope>NUCLEOTIDE SEQUENCE</scope>
    <source>
        <strain evidence="8">S20</strain>
    </source>
</reference>
<dbReference type="PROSITE" id="PS50123">
    <property type="entry name" value="CHER"/>
    <property type="match status" value="1"/>
</dbReference>
<dbReference type="PANTHER" id="PTHR24422">
    <property type="entry name" value="CHEMOTAXIS PROTEIN METHYLTRANSFERASE"/>
    <property type="match status" value="1"/>
</dbReference>
<dbReference type="Pfam" id="PF03705">
    <property type="entry name" value="CheR_N"/>
    <property type="match status" value="1"/>
</dbReference>
<evidence type="ECO:0000256" key="1">
    <source>
        <dbReference type="ARBA" id="ARBA00001541"/>
    </source>
</evidence>
<dbReference type="InterPro" id="IPR022641">
    <property type="entry name" value="CheR_N"/>
</dbReference>
<evidence type="ECO:0000256" key="3">
    <source>
        <dbReference type="ARBA" id="ARBA00022679"/>
    </source>
</evidence>
<comment type="function">
    <text evidence="5">Methylation of the membrane-bound methyl-accepting chemotaxis proteins (MCP) to form gamma-glutamyl methyl ester residues in MCP.</text>
</comment>
<dbReference type="Gene3D" id="1.10.155.10">
    <property type="entry name" value="Chemotaxis receptor methyltransferase CheR, N-terminal domain"/>
    <property type="match status" value="1"/>
</dbReference>
<dbReference type="RefSeq" id="WP_407049773.1">
    <property type="nucleotide sequence ID" value="NZ_CP158568.1"/>
</dbReference>
<feature type="binding site" evidence="6">
    <location>
        <position position="159"/>
    </location>
    <ligand>
        <name>S-adenosyl-L-methionine</name>
        <dbReference type="ChEBI" id="CHEBI:59789"/>
    </ligand>
</feature>
<evidence type="ECO:0000313" key="8">
    <source>
        <dbReference type="EMBL" id="XBY44683.1"/>
    </source>
</evidence>
<dbReference type="InterPro" id="IPR050903">
    <property type="entry name" value="Bact_Chemotaxis_MeTrfase"/>
</dbReference>
<evidence type="ECO:0000256" key="5">
    <source>
        <dbReference type="PIRNR" id="PIRNR000410"/>
    </source>
</evidence>
<feature type="binding site" evidence="6">
    <location>
        <position position="91"/>
    </location>
    <ligand>
        <name>S-adenosyl-L-methionine</name>
        <dbReference type="ChEBI" id="CHEBI:59789"/>
    </ligand>
</feature>
<keyword evidence="4 5" id="KW-0949">S-adenosyl-L-methionine</keyword>
<dbReference type="Pfam" id="PF01739">
    <property type="entry name" value="CheR"/>
    <property type="match status" value="1"/>
</dbReference>
<dbReference type="InterPro" id="IPR036804">
    <property type="entry name" value="CheR_N_sf"/>
</dbReference>
<dbReference type="Gene3D" id="3.40.50.150">
    <property type="entry name" value="Vaccinia Virus protein VP39"/>
    <property type="match status" value="1"/>
</dbReference>
<dbReference type="PANTHER" id="PTHR24422:SF19">
    <property type="entry name" value="CHEMOTAXIS PROTEIN METHYLTRANSFERASE"/>
    <property type="match status" value="1"/>
</dbReference>
<dbReference type="EC" id="2.1.1.80" evidence="5"/>
<dbReference type="SMART" id="SM00138">
    <property type="entry name" value="MeTrc"/>
    <property type="match status" value="1"/>
</dbReference>
<dbReference type="GO" id="GO:0032259">
    <property type="term" value="P:methylation"/>
    <property type="evidence" value="ECO:0007669"/>
    <property type="project" value="UniProtKB-KW"/>
</dbReference>
<sequence>MNASVRSLSATPHAGEREFPFGDAEFAFIAELVFARSGIVLGPSKQNMVYSRLVRRLRELGLPTFSDYCDLVGSPDGADEIGHLINAITTNLTRFFRENHHFEHLGATVVPDLAKRDARRIRIWSAGCSSGEEPYSIAITVADRLAGLGSFDVKILATDLDTNMVAHGRAGIYGRAALEGVPGATVAKHFKREPGGDRFAVRPPARDLITFKPLNLLGPWPMKGPFDAIFCRNVMIYFDNPTKFELVRRFSELLAPGGWLYIGHAETLLGQQEIFKTAGRTIYRKIES</sequence>
<dbReference type="SUPFAM" id="SSF53335">
    <property type="entry name" value="S-adenosyl-L-methionine-dependent methyltransferases"/>
    <property type="match status" value="1"/>
</dbReference>
<feature type="domain" description="CheR-type methyltransferase" evidence="7">
    <location>
        <begin position="14"/>
        <end position="288"/>
    </location>
</feature>
<feature type="binding site" evidence="6">
    <location>
        <position position="133"/>
    </location>
    <ligand>
        <name>S-adenosyl-L-methionine</name>
        <dbReference type="ChEBI" id="CHEBI:59789"/>
    </ligand>
</feature>
<dbReference type="GO" id="GO:0008983">
    <property type="term" value="F:protein-glutamate O-methyltransferase activity"/>
    <property type="evidence" value="ECO:0007669"/>
    <property type="project" value="UniProtKB-EC"/>
</dbReference>
<evidence type="ECO:0000256" key="2">
    <source>
        <dbReference type="ARBA" id="ARBA00022603"/>
    </source>
</evidence>
<dbReference type="AlphaFoldDB" id="A0AAU7X9C3"/>
<organism evidence="8">
    <name type="scientific">Methyloraptor flagellatus</name>
    <dbReference type="NCBI Taxonomy" id="3162530"/>
    <lineage>
        <taxon>Bacteria</taxon>
        <taxon>Pseudomonadati</taxon>
        <taxon>Pseudomonadota</taxon>
        <taxon>Alphaproteobacteria</taxon>
        <taxon>Hyphomicrobiales</taxon>
        <taxon>Ancalomicrobiaceae</taxon>
        <taxon>Methyloraptor</taxon>
    </lineage>
</organism>
<evidence type="ECO:0000256" key="6">
    <source>
        <dbReference type="PIRSR" id="PIRSR000410-1"/>
    </source>
</evidence>
<comment type="catalytic activity">
    <reaction evidence="1 5">
        <text>L-glutamyl-[protein] + S-adenosyl-L-methionine = [protein]-L-glutamate 5-O-methyl ester + S-adenosyl-L-homocysteine</text>
        <dbReference type="Rhea" id="RHEA:24452"/>
        <dbReference type="Rhea" id="RHEA-COMP:10208"/>
        <dbReference type="Rhea" id="RHEA-COMP:10311"/>
        <dbReference type="ChEBI" id="CHEBI:29973"/>
        <dbReference type="ChEBI" id="CHEBI:57856"/>
        <dbReference type="ChEBI" id="CHEBI:59789"/>
        <dbReference type="ChEBI" id="CHEBI:82795"/>
        <dbReference type="EC" id="2.1.1.80"/>
    </reaction>
</comment>
<protein>
    <recommendedName>
        <fullName evidence="5">Chemotaxis protein methyltransferase</fullName>
        <ecNumber evidence="5">2.1.1.80</ecNumber>
    </recommendedName>
</protein>
<keyword evidence="2 5" id="KW-0489">Methyltransferase</keyword>
<dbReference type="CDD" id="cd02440">
    <property type="entry name" value="AdoMet_MTases"/>
    <property type="match status" value="1"/>
</dbReference>
<evidence type="ECO:0000256" key="4">
    <source>
        <dbReference type="ARBA" id="ARBA00022691"/>
    </source>
</evidence>
<dbReference type="SUPFAM" id="SSF47757">
    <property type="entry name" value="Chemotaxis receptor methyltransferase CheR, N-terminal domain"/>
    <property type="match status" value="1"/>
</dbReference>
<feature type="binding site" evidence="6">
    <location>
        <position position="93"/>
    </location>
    <ligand>
        <name>S-adenosyl-L-methionine</name>
        <dbReference type="ChEBI" id="CHEBI:59789"/>
    </ligand>
</feature>
<dbReference type="PRINTS" id="PR00996">
    <property type="entry name" value="CHERMTFRASE"/>
</dbReference>
<feature type="binding site" evidence="6">
    <location>
        <position position="97"/>
    </location>
    <ligand>
        <name>S-adenosyl-L-methionine</name>
        <dbReference type="ChEBI" id="CHEBI:59789"/>
    </ligand>
</feature>
<feature type="binding site" evidence="6">
    <location>
        <begin position="215"/>
        <end position="216"/>
    </location>
    <ligand>
        <name>S-adenosyl-L-methionine</name>
        <dbReference type="ChEBI" id="CHEBI:59789"/>
    </ligand>
</feature>
<feature type="binding site" evidence="6">
    <location>
        <begin position="232"/>
        <end position="233"/>
    </location>
    <ligand>
        <name>S-adenosyl-L-methionine</name>
        <dbReference type="ChEBI" id="CHEBI:59789"/>
    </ligand>
</feature>
<keyword evidence="3 5" id="KW-0808">Transferase</keyword>